<keyword evidence="2" id="KW-1185">Reference proteome</keyword>
<dbReference type="AlphaFoldDB" id="A0A8X6TDR6"/>
<sequence>MVSYKLSSDKLSSISRSYFSNTTKCHIMSYHSQGQTTTQPHIYQSFGQNRNQGDREISEPTCHYDHCSYDDFIDQQSKNIGNTETKEDKEKY</sequence>
<evidence type="ECO:0000313" key="2">
    <source>
        <dbReference type="Proteomes" id="UP000887013"/>
    </source>
</evidence>
<name>A0A8X6TDR6_NEPPI</name>
<comment type="caution">
    <text evidence="1">The sequence shown here is derived from an EMBL/GenBank/DDBJ whole genome shotgun (WGS) entry which is preliminary data.</text>
</comment>
<dbReference type="EMBL" id="BMAW01054716">
    <property type="protein sequence ID" value="GFS97617.1"/>
    <property type="molecule type" value="Genomic_DNA"/>
</dbReference>
<gene>
    <name evidence="1" type="ORF">NPIL_546091</name>
</gene>
<proteinExistence type="predicted"/>
<dbReference type="Proteomes" id="UP000887013">
    <property type="component" value="Unassembled WGS sequence"/>
</dbReference>
<protein>
    <submittedName>
        <fullName evidence="1">Uncharacterized protein</fullName>
    </submittedName>
</protein>
<reference evidence="1" key="1">
    <citation type="submission" date="2020-08" db="EMBL/GenBank/DDBJ databases">
        <title>Multicomponent nature underlies the extraordinary mechanical properties of spider dragline silk.</title>
        <authorList>
            <person name="Kono N."/>
            <person name="Nakamura H."/>
            <person name="Mori M."/>
            <person name="Yoshida Y."/>
            <person name="Ohtoshi R."/>
            <person name="Malay A.D."/>
            <person name="Moran D.A.P."/>
            <person name="Tomita M."/>
            <person name="Numata K."/>
            <person name="Arakawa K."/>
        </authorList>
    </citation>
    <scope>NUCLEOTIDE SEQUENCE</scope>
</reference>
<accession>A0A8X6TDR6</accession>
<evidence type="ECO:0000313" key="1">
    <source>
        <dbReference type="EMBL" id="GFS97617.1"/>
    </source>
</evidence>
<organism evidence="1 2">
    <name type="scientific">Nephila pilipes</name>
    <name type="common">Giant wood spider</name>
    <name type="synonym">Nephila maculata</name>
    <dbReference type="NCBI Taxonomy" id="299642"/>
    <lineage>
        <taxon>Eukaryota</taxon>
        <taxon>Metazoa</taxon>
        <taxon>Ecdysozoa</taxon>
        <taxon>Arthropoda</taxon>
        <taxon>Chelicerata</taxon>
        <taxon>Arachnida</taxon>
        <taxon>Araneae</taxon>
        <taxon>Araneomorphae</taxon>
        <taxon>Entelegynae</taxon>
        <taxon>Araneoidea</taxon>
        <taxon>Nephilidae</taxon>
        <taxon>Nephila</taxon>
    </lineage>
</organism>